<dbReference type="CDD" id="cd00112">
    <property type="entry name" value="LDLa"/>
    <property type="match status" value="2"/>
</dbReference>
<organism evidence="19 20">
    <name type="scientific">Pogona vitticeps</name>
    <name type="common">central bearded dragon</name>
    <dbReference type="NCBI Taxonomy" id="103695"/>
    <lineage>
        <taxon>Eukaryota</taxon>
        <taxon>Metazoa</taxon>
        <taxon>Chordata</taxon>
        <taxon>Craniata</taxon>
        <taxon>Vertebrata</taxon>
        <taxon>Euteleostomi</taxon>
        <taxon>Lepidosauria</taxon>
        <taxon>Squamata</taxon>
        <taxon>Bifurcata</taxon>
        <taxon>Unidentata</taxon>
        <taxon>Episquamata</taxon>
        <taxon>Toxicofera</taxon>
        <taxon>Iguania</taxon>
        <taxon>Acrodonta</taxon>
        <taxon>Agamidae</taxon>
        <taxon>Amphibolurinae</taxon>
        <taxon>Pogona</taxon>
    </lineage>
</organism>
<dbReference type="InterPro" id="IPR001190">
    <property type="entry name" value="SRCR"/>
</dbReference>
<evidence type="ECO:0000259" key="16">
    <source>
        <dbReference type="PROSITE" id="PS50240"/>
    </source>
</evidence>
<dbReference type="Pfam" id="PF00057">
    <property type="entry name" value="Ldl_recept_a"/>
    <property type="match status" value="2"/>
</dbReference>
<feature type="disulfide bond" evidence="12">
    <location>
        <begin position="222"/>
        <end position="240"/>
    </location>
</feature>
<accession>A0ABM5GJT7</accession>
<evidence type="ECO:0000256" key="2">
    <source>
        <dbReference type="ARBA" id="ARBA00009228"/>
    </source>
</evidence>
<dbReference type="CDD" id="cd00104">
    <property type="entry name" value="KAZAL_FS"/>
    <property type="match status" value="1"/>
</dbReference>
<dbReference type="Gene3D" id="3.30.60.30">
    <property type="match status" value="1"/>
</dbReference>
<dbReference type="SUPFAM" id="SSF57424">
    <property type="entry name" value="LDL receptor-like module"/>
    <property type="match status" value="2"/>
</dbReference>
<keyword evidence="5 15" id="KW-0732">Signal</keyword>
<dbReference type="InterPro" id="IPR023415">
    <property type="entry name" value="LDLR_class-A_CS"/>
</dbReference>
<comment type="similarity">
    <text evidence="2">Belongs to the peptidase S1 family. Snake venom subfamily.</text>
</comment>
<evidence type="ECO:0000256" key="4">
    <source>
        <dbReference type="ARBA" id="ARBA00022670"/>
    </source>
</evidence>
<evidence type="ECO:0000313" key="20">
    <source>
        <dbReference type="RefSeq" id="XP_072857916.1"/>
    </source>
</evidence>
<dbReference type="InterPro" id="IPR001314">
    <property type="entry name" value="Peptidase_S1A"/>
</dbReference>
<dbReference type="SMART" id="SM00057">
    <property type="entry name" value="FIMAC"/>
    <property type="match status" value="1"/>
</dbReference>
<keyword evidence="8 14" id="KW-0720">Serine protease</keyword>
<evidence type="ECO:0000256" key="1">
    <source>
        <dbReference type="ARBA" id="ARBA00004613"/>
    </source>
</evidence>
<dbReference type="InterPro" id="IPR048722">
    <property type="entry name" value="CFAI_FIMAC_N"/>
</dbReference>
<dbReference type="CDD" id="cd00190">
    <property type="entry name" value="Tryp_SPc"/>
    <property type="match status" value="1"/>
</dbReference>
<feature type="disulfide bond" evidence="12">
    <location>
        <begin position="234"/>
        <end position="249"/>
    </location>
</feature>
<evidence type="ECO:0000256" key="14">
    <source>
        <dbReference type="RuleBase" id="RU363034"/>
    </source>
</evidence>
<dbReference type="Pfam" id="PF21286">
    <property type="entry name" value="CFAI_FIMAC_N"/>
    <property type="match status" value="1"/>
</dbReference>
<dbReference type="Pfam" id="PF00530">
    <property type="entry name" value="SRCR"/>
    <property type="match status" value="1"/>
</dbReference>
<feature type="disulfide bond" evidence="12">
    <location>
        <begin position="259"/>
        <end position="277"/>
    </location>
</feature>
<dbReference type="RefSeq" id="XP_072857916.1">
    <property type="nucleotide sequence ID" value="XM_073001815.1"/>
</dbReference>
<evidence type="ECO:0000313" key="21">
    <source>
        <dbReference type="RefSeq" id="XP_072857917.1"/>
    </source>
</evidence>
<dbReference type="InterPro" id="IPR033116">
    <property type="entry name" value="TRYPSIN_SER"/>
</dbReference>
<dbReference type="PANTHER" id="PTHR24252:SF7">
    <property type="entry name" value="HYALIN"/>
    <property type="match status" value="1"/>
</dbReference>
<feature type="disulfide bond" evidence="13">
    <location>
        <begin position="181"/>
        <end position="191"/>
    </location>
</feature>
<name>A0ABM5GJT7_9SAUR</name>
<dbReference type="Gene3D" id="4.10.400.10">
    <property type="entry name" value="Low-density Lipoprotein Receptor"/>
    <property type="match status" value="1"/>
</dbReference>
<dbReference type="PROSITE" id="PS50068">
    <property type="entry name" value="LDLRA_2"/>
    <property type="match status" value="2"/>
</dbReference>
<feature type="chain" id="PRO_5045028251" evidence="15">
    <location>
        <begin position="20"/>
        <end position="596"/>
    </location>
</feature>
<dbReference type="SMART" id="SM00202">
    <property type="entry name" value="SR"/>
    <property type="match status" value="1"/>
</dbReference>
<dbReference type="PROSITE" id="PS00135">
    <property type="entry name" value="TRYPSIN_SER"/>
    <property type="match status" value="1"/>
</dbReference>
<dbReference type="InterPro" id="IPR001254">
    <property type="entry name" value="Trypsin_dom"/>
</dbReference>
<dbReference type="SMART" id="SM00192">
    <property type="entry name" value="LDLa"/>
    <property type="match status" value="2"/>
</dbReference>
<dbReference type="Pfam" id="PF21287">
    <property type="entry name" value="Kazal_CFAI"/>
    <property type="match status" value="1"/>
</dbReference>
<dbReference type="InterPro" id="IPR003884">
    <property type="entry name" value="FacI_MAC"/>
</dbReference>
<gene>
    <name evidence="20 21" type="primary">CFI</name>
</gene>
<comment type="caution">
    <text evidence="13">Lacks conserved residue(s) required for the propagation of feature annotation.</text>
</comment>
<dbReference type="SUPFAM" id="SSF100895">
    <property type="entry name" value="Kazal-type serine protease inhibitors"/>
    <property type="match status" value="1"/>
</dbReference>
<dbReference type="InterPro" id="IPR036772">
    <property type="entry name" value="SRCR-like_dom_sf"/>
</dbReference>
<evidence type="ECO:0000256" key="7">
    <source>
        <dbReference type="ARBA" id="ARBA00022801"/>
    </source>
</evidence>
<keyword evidence="11" id="KW-0325">Glycoprotein</keyword>
<protein>
    <submittedName>
        <fullName evidence="20 21">Complement factor I</fullName>
    </submittedName>
</protein>
<keyword evidence="7 14" id="KW-0378">Hydrolase</keyword>
<keyword evidence="4 14" id="KW-0645">Protease</keyword>
<dbReference type="PROSITE" id="PS01209">
    <property type="entry name" value="LDLRA_1"/>
    <property type="match status" value="1"/>
</dbReference>
<dbReference type="InterPro" id="IPR043504">
    <property type="entry name" value="Peptidase_S1_PA_chymotrypsin"/>
</dbReference>
<evidence type="ECO:0000259" key="17">
    <source>
        <dbReference type="PROSITE" id="PS50287"/>
    </source>
</evidence>
<dbReference type="PRINTS" id="PR00722">
    <property type="entry name" value="CHYMOTRYPSIN"/>
</dbReference>
<dbReference type="Proteomes" id="UP001652642">
    <property type="component" value="Chromosome 5"/>
</dbReference>
<dbReference type="InterPro" id="IPR009003">
    <property type="entry name" value="Peptidase_S1_PA"/>
</dbReference>
<dbReference type="SUPFAM" id="SSF56487">
    <property type="entry name" value="SRCR-like"/>
    <property type="match status" value="1"/>
</dbReference>
<dbReference type="Pfam" id="PF00089">
    <property type="entry name" value="Trypsin"/>
    <property type="match status" value="1"/>
</dbReference>
<evidence type="ECO:0000256" key="15">
    <source>
        <dbReference type="SAM" id="SignalP"/>
    </source>
</evidence>
<comment type="subcellular location">
    <subcellularLocation>
        <location evidence="1">Secreted</location>
    </subcellularLocation>
</comment>
<evidence type="ECO:0000256" key="13">
    <source>
        <dbReference type="PROSITE-ProRule" id="PRU00196"/>
    </source>
</evidence>
<dbReference type="InterPro" id="IPR048719">
    <property type="entry name" value="CFAI_KAZAL"/>
</dbReference>
<evidence type="ECO:0000256" key="6">
    <source>
        <dbReference type="ARBA" id="ARBA00022737"/>
    </source>
</evidence>
<feature type="domain" description="SRCR" evidence="17">
    <location>
        <begin position="109"/>
        <end position="209"/>
    </location>
</feature>
<dbReference type="SUPFAM" id="SSF50494">
    <property type="entry name" value="Trypsin-like serine proteases"/>
    <property type="match status" value="1"/>
</dbReference>
<feature type="domain" description="Kazal-like" evidence="18">
    <location>
        <begin position="57"/>
        <end position="105"/>
    </location>
</feature>
<evidence type="ECO:0000256" key="8">
    <source>
        <dbReference type="ARBA" id="ARBA00022825"/>
    </source>
</evidence>
<evidence type="ECO:0000256" key="9">
    <source>
        <dbReference type="ARBA" id="ARBA00022859"/>
    </source>
</evidence>
<dbReference type="PANTHER" id="PTHR24252">
    <property type="entry name" value="ACROSIN-RELATED"/>
    <property type="match status" value="1"/>
</dbReference>
<feature type="domain" description="Peptidase S1" evidence="16">
    <location>
        <begin position="354"/>
        <end position="587"/>
    </location>
</feature>
<dbReference type="PROSITE" id="PS00134">
    <property type="entry name" value="TRYPSIN_HIS"/>
    <property type="match status" value="1"/>
</dbReference>
<keyword evidence="9" id="KW-0391">Immunity</keyword>
<dbReference type="GeneID" id="110087284"/>
<keyword evidence="6" id="KW-0677">Repeat</keyword>
<evidence type="ECO:0000256" key="10">
    <source>
        <dbReference type="ARBA" id="ARBA00023157"/>
    </source>
</evidence>
<proteinExistence type="inferred from homology"/>
<dbReference type="PROSITE" id="PS50287">
    <property type="entry name" value="SRCR_2"/>
    <property type="match status" value="1"/>
</dbReference>
<reference evidence="20 21" key="1">
    <citation type="submission" date="2025-05" db="UniProtKB">
        <authorList>
            <consortium name="RefSeq"/>
        </authorList>
    </citation>
    <scope>IDENTIFICATION</scope>
</reference>
<dbReference type="SMART" id="SM00020">
    <property type="entry name" value="Tryp_SPc"/>
    <property type="match status" value="1"/>
</dbReference>
<dbReference type="InterPro" id="IPR036058">
    <property type="entry name" value="Kazal_dom_sf"/>
</dbReference>
<evidence type="ECO:0000259" key="18">
    <source>
        <dbReference type="PROSITE" id="PS51465"/>
    </source>
</evidence>
<dbReference type="PROSITE" id="PS51465">
    <property type="entry name" value="KAZAL_2"/>
    <property type="match status" value="1"/>
</dbReference>
<feature type="signal peptide" evidence="15">
    <location>
        <begin position="1"/>
        <end position="19"/>
    </location>
</feature>
<evidence type="ECO:0000313" key="19">
    <source>
        <dbReference type="Proteomes" id="UP001652642"/>
    </source>
</evidence>
<keyword evidence="19" id="KW-1185">Reference proteome</keyword>
<dbReference type="Gene3D" id="2.40.128.620">
    <property type="match status" value="1"/>
</dbReference>
<sequence length="596" mass="66747">MKPLPALVFIFCLSLCAFGQKQHAYLIEECVSKGYTQNSCDKVFCQGWQRCVRGSCLCKLPYQCPKNGSLVCSNGGMTFRTYCQLKSYECQRNSNSFVHRGSCSLKETFQVVLDPENASSEGIVQVKLNQPQKKYICGEGWTIHEANVVCRELGFPEGADLIQSDDADNLTHPLQCLQATCRGIETSLAECTTSQLNQNNQKVAKVMCHTQHKECSPREFRCVNQKCIPSRKTCDGINDCGDLSDEVCCKVCRGKSFHCKSDVCIPNQYLCNNERDCLTGEDESSKLCEKRLKTEAVVPNQHSFTEAAENHTEATGEAGHVAVSMDEERKRIKTLYPQPYCGIANHTVTRRKRILGGNTAEKHEFPWQVAIKGERERISCGGVYIGGCWVLTAAHCVRASRAHVYKVFTGMLNSINVTKGTIVAYNLKKVIVHENYNSKTYENDIALLEMKPNDMGKCYPIDTVPVCVPWSKYMFKGGEQCKVSGWGYDADFTRQYALKWGYIYLMKNCSEIYKNRYFEGMECAGTHDGSVDSCKGDSGGPMVCFDSNNVGYVWGIVSWGENCGVKGFPGVYTKVANYFDWIGRYTGMSLIAQHNQ</sequence>
<evidence type="ECO:0000256" key="5">
    <source>
        <dbReference type="ARBA" id="ARBA00022729"/>
    </source>
</evidence>
<dbReference type="InterPro" id="IPR036055">
    <property type="entry name" value="LDL_receptor-like_sf"/>
</dbReference>
<evidence type="ECO:0000256" key="12">
    <source>
        <dbReference type="PROSITE-ProRule" id="PRU00124"/>
    </source>
</evidence>
<keyword evidence="3" id="KW-0964">Secreted</keyword>
<dbReference type="PROSITE" id="PS50240">
    <property type="entry name" value="TRYPSIN_DOM"/>
    <property type="match status" value="1"/>
</dbReference>
<evidence type="ECO:0000256" key="3">
    <source>
        <dbReference type="ARBA" id="ARBA00022525"/>
    </source>
</evidence>
<feature type="disulfide bond" evidence="12">
    <location>
        <begin position="215"/>
        <end position="227"/>
    </location>
</feature>
<dbReference type="RefSeq" id="XP_072857917.1">
    <property type="nucleotide sequence ID" value="XM_073001816.1"/>
</dbReference>
<evidence type="ECO:0000256" key="11">
    <source>
        <dbReference type="ARBA" id="ARBA00023180"/>
    </source>
</evidence>
<dbReference type="Gene3D" id="2.40.10.10">
    <property type="entry name" value="Trypsin-like serine proteases"/>
    <property type="match status" value="1"/>
</dbReference>
<dbReference type="InterPro" id="IPR002172">
    <property type="entry name" value="LDrepeatLR_classA_rpt"/>
</dbReference>
<dbReference type="InterPro" id="IPR002350">
    <property type="entry name" value="Kazal_dom"/>
</dbReference>
<dbReference type="InterPro" id="IPR018114">
    <property type="entry name" value="TRYPSIN_HIS"/>
</dbReference>
<keyword evidence="10 13" id="KW-1015">Disulfide bond</keyword>
<feature type="disulfide bond" evidence="12">
    <location>
        <begin position="252"/>
        <end position="264"/>
    </location>
</feature>
<dbReference type="Gene3D" id="3.10.250.10">
    <property type="entry name" value="SRCR-like domain"/>
    <property type="match status" value="1"/>
</dbReference>